<dbReference type="EMBL" id="MU855442">
    <property type="protein sequence ID" value="KAK3903543.1"/>
    <property type="molecule type" value="Genomic_DNA"/>
</dbReference>
<keyword evidence="12" id="KW-1185">Reference proteome</keyword>
<dbReference type="Gene3D" id="3.40.50.720">
    <property type="entry name" value="NAD(P)-binding Rossmann-like Domain"/>
    <property type="match status" value="2"/>
</dbReference>
<protein>
    <submittedName>
        <fullName evidence="11">Polyketide synthase protein</fullName>
    </submittedName>
</protein>
<feature type="active site" description="Proton acceptor; for dehydratase activity" evidence="6">
    <location>
        <position position="969"/>
    </location>
</feature>
<dbReference type="Pfam" id="PF00109">
    <property type="entry name" value="ketoacyl-synt"/>
    <property type="match status" value="1"/>
</dbReference>
<dbReference type="Gene3D" id="3.90.180.10">
    <property type="entry name" value="Medium-chain alcohol dehydrogenases, catalytic domain"/>
    <property type="match status" value="1"/>
</dbReference>
<dbReference type="InterPro" id="IPR016036">
    <property type="entry name" value="Malonyl_transacylase_ACP-bd"/>
</dbReference>
<keyword evidence="5" id="KW-0511">Multifunctional enzyme</keyword>
<feature type="domain" description="Carrier" evidence="8">
    <location>
        <begin position="2381"/>
        <end position="2457"/>
    </location>
</feature>
<dbReference type="GO" id="GO:0008270">
    <property type="term" value="F:zinc ion binding"/>
    <property type="evidence" value="ECO:0007669"/>
    <property type="project" value="InterPro"/>
</dbReference>
<dbReference type="GO" id="GO:0031177">
    <property type="term" value="F:phosphopantetheine binding"/>
    <property type="evidence" value="ECO:0007669"/>
    <property type="project" value="InterPro"/>
</dbReference>
<evidence type="ECO:0000259" key="10">
    <source>
        <dbReference type="PROSITE" id="PS52019"/>
    </source>
</evidence>
<dbReference type="InterPro" id="IPR009081">
    <property type="entry name" value="PP-bd_ACP"/>
</dbReference>
<dbReference type="Pfam" id="PF13602">
    <property type="entry name" value="ADH_zinc_N_2"/>
    <property type="match status" value="1"/>
</dbReference>
<dbReference type="Pfam" id="PF16197">
    <property type="entry name" value="KAsynt_C_assoc"/>
    <property type="match status" value="1"/>
</dbReference>
<dbReference type="InterPro" id="IPR013154">
    <property type="entry name" value="ADH-like_N"/>
</dbReference>
<dbReference type="SMART" id="SM00825">
    <property type="entry name" value="PKS_KS"/>
    <property type="match status" value="1"/>
</dbReference>
<dbReference type="InterPro" id="IPR002364">
    <property type="entry name" value="Quin_OxRdtase/zeta-crystal_CS"/>
</dbReference>
<dbReference type="PANTHER" id="PTHR43775:SF18">
    <property type="entry name" value="ENZYME, PUTATIVE (JCVI)-RELATED"/>
    <property type="match status" value="1"/>
</dbReference>
<dbReference type="SUPFAM" id="SSF53901">
    <property type="entry name" value="Thiolase-like"/>
    <property type="match status" value="1"/>
</dbReference>
<evidence type="ECO:0000313" key="11">
    <source>
        <dbReference type="EMBL" id="KAK3903543.1"/>
    </source>
</evidence>
<sequence>MGSHSHHQYEQEPVAIVGFACRLPGGNTNPRKLWEFLRRGGIASNDVPGNRFNLHGHWDGSLKPRTMRPLGGMFLEDLDPADFDAPFFEISRTEAIAMDPNQRQMLEVVYEGLENAGITLERLNGALVGCFTGSYASDYDTMQSRDPEDRPAGITVGVGRSILTNRLSHFLNLKGPSMTIDTACSGSLIGLDIACRYLQSREIDAAIVATSNLYLNPEHVMDTAAVGNAHSPTGLCHTFDISADGYVKAEAVSAVIVKRLADALRDGDPVRAVIRGTSTNSDGRTPGIASPSAEAQAAAIRAAYANAGITDLNDTGYLECHGTGTPAGDPTEVGGAASVFSPTRSPEKPLIIGSIKSNVGHAEPAAGISGLVKAVLSIENGIIPGNPTFENPNPKIDFAGWKVKASRTEIAWPPCKIRRASINSFGYGGSNAHAVLEQADAHVDAEAGLRHVSSYLSEDDDDFLLEGGEDGPYRLLVFSANDETSLRANVKALSDHLANPRVRVTLGDLAYTLSERRSRLFHRGFVVTARSTELDERGLVLGKKSSDAPRVGFVFTGQGAQWPEMGKELLQAFPLTRAILVELDQVLQSLPNPPAWSLLRELTEPRSPQHLRDPEFSQPLVTALQLCILAVLETWGITTQSVVGHSSGEMAAAYAAGLISRADAMTAAFYRGRAAVNRRGESEKNVGMLAVGLGADELEPHLTRHQGDAWVACYNSPNSVTVSGRRPALEALQDDVKRAGHFARMLHVDLAYHSGLMRVIGDEYEQLLADKIRPLAGREGVSMFSSVTGARQSGAADALYWKTNMISPVRFDEAAKAMLSQEDSGPNFLVEIGPSGALAGPISQIRKSLSGQGGHISYCAAWARDSEASKALYNVAGKLFVAGGDVDLALVNEYHAAASERPRTIVDLPNYVWNHSTKYWHENEASKDWRFKKFVNHDLLGSKVLGTSWNAPTWRKLLSLDDVPWLRDHKMGSDVLMPGSGFIAMALEAVFQKSQALDGGRAGTNSAALHPRPDDFSYRFRNVRFEKALVLDEGKDASIVVSLTQQPGSKDWHEFRVSSSTDGLSVEHCRGLVRIQDPVDDVLAAPETNPLESPTAGRLWYKAKSEVGYGFGPAFQKLLQVESVSGQRRARSLVSLTAPPSKWSPQSCYPIHPAALDACFQTVTPPLWAGERSSLNAVVVPSIVDSLVINKVPAVLGEGLSVAETVYSGRGRLDEARSYFANCSVHDPATGAMIVQLAGLRFAKIDMAAKVDPHTFELVSWKPDITFLSDDQLVALPAATPWDKVQLVLDLIAHKRPMLKVLEIGLDSDETSSTWFGGGDARTRSAYAAYTFASTDAKNLVAVESRHETARDAEFHLLDPTKPAMGLPESSRGYNLVIVRSAEPSGVGVEQVLAGLRSRTENRPHVLVVQQDSQLQRIPATGSSSGSEVAAGPFEMPVTPAEASSPFESPSSDVDTRTPASSLGDDEGGRDAEKHIALLGDNEARREVVVSEPAPPGLGWQLRHPHNALEIAVDDAFSAYLLTLSGEEDRSEHQAPPARSLHIVHLGNSTPDRSHHIRKALQQSGWDVTEDESDDGASAERFVTSADAVLVLDELHEPLLSRATPPQWEAVQALVGAGKQLLWLTRDSQLDGANNPESALVQGLFRVARMEDVSARLATLDVADAGADSTGRAISNVLTTLVDGAGEPRILADHEFAERGGVIYVPRLVPDGEVNRFRTTARAGGDIVSKGLHETESPVALRAERMGTFQGLVWAETSTHEIPVAAGKVEVEVAAAGVNFKDVAVTMGIIPENEYTLGYEGSGVVKRLGPGVTKFREGDRVCFLCNGSYANRLQVPVGRAHVIPEWMTFEEAATIPSVFLASIYSLLDIADLKHGQSVLIHSAAGGVGLSAIQIARYKKAEIFVTVGTEEKRRFLCDKYGIPSDHVFSSRDTDFAKRILHMTHGRGVDVILNSLTGEMLDESWRICADGGTFVEIGKKDIVDRNSLSMEPFERNCSFRAMDFSYSKDISDSLIDRLLNDIFDLIDGGHLRPIHPITTFGFDDVPSALAHIRGGRHIGKIVISSGQEDVKVPIRPAVSTLELRPDASYLIVGGLKGLCGNLAIHMASHGARRIIVCSRSGLADTASQKTARNCRSYGCEIVEAKGDVADEEFVQNVFNHAWPPIAGVIQGAMILRDKPLETMTHQDYHAAIRAKIRGTWALHRASLRQPRALDFLTLISSISGTIGKKGQANYSAASTFLDAFAAYRRGLGLRCHAVDLGLVEDVGYVAEQGGMDVHFDKRQWIPILEGTLRQILTISVLLQQSGRRPIRETGAAGPAQLVTGIGYPLPEDSDMKRDARFAYHFAAGGGGGVGGSTDGAGGGGDQALRAFRMMRKSGADVGLLAGMAQELLAAQFGRILRLETPMEPAKPLMAYGLDSLAAVELRNWVRSELGAELTVLDITNAVSLIALCGKLVAKLPVMS</sequence>
<dbReference type="GO" id="GO:0004312">
    <property type="term" value="F:fatty acid synthase activity"/>
    <property type="evidence" value="ECO:0007669"/>
    <property type="project" value="TreeGrafter"/>
</dbReference>
<dbReference type="SUPFAM" id="SSF52151">
    <property type="entry name" value="FabD/lysophospholipase-like"/>
    <property type="match status" value="1"/>
</dbReference>
<dbReference type="GO" id="GO:0044550">
    <property type="term" value="P:secondary metabolite biosynthetic process"/>
    <property type="evidence" value="ECO:0007669"/>
    <property type="project" value="TreeGrafter"/>
</dbReference>
<dbReference type="InterPro" id="IPR032821">
    <property type="entry name" value="PKS_assoc"/>
</dbReference>
<accession>A0AAN6RV05</accession>
<dbReference type="InterPro" id="IPR014043">
    <property type="entry name" value="Acyl_transferase_dom"/>
</dbReference>
<feature type="region of interest" description="C-terminal hotdog fold" evidence="6">
    <location>
        <begin position="1092"/>
        <end position="1251"/>
    </location>
</feature>
<dbReference type="SMART" id="SM00829">
    <property type="entry name" value="PKS_ER"/>
    <property type="match status" value="1"/>
</dbReference>
<dbReference type="InterPro" id="IPR020841">
    <property type="entry name" value="PKS_Beta-ketoAc_synthase_dom"/>
</dbReference>
<feature type="compositionally biased region" description="Polar residues" evidence="7">
    <location>
        <begin position="1411"/>
        <end position="1427"/>
    </location>
</feature>
<dbReference type="InterPro" id="IPR016035">
    <property type="entry name" value="Acyl_Trfase/lysoPLipase"/>
</dbReference>
<dbReference type="Pfam" id="PF21089">
    <property type="entry name" value="PKS_DH_N"/>
    <property type="match status" value="1"/>
</dbReference>
<evidence type="ECO:0000256" key="1">
    <source>
        <dbReference type="ARBA" id="ARBA00022450"/>
    </source>
</evidence>
<feature type="compositionally biased region" description="Low complexity" evidence="7">
    <location>
        <begin position="1440"/>
        <end position="1452"/>
    </location>
</feature>
<dbReference type="PANTHER" id="PTHR43775">
    <property type="entry name" value="FATTY ACID SYNTHASE"/>
    <property type="match status" value="1"/>
</dbReference>
<evidence type="ECO:0000256" key="7">
    <source>
        <dbReference type="SAM" id="MobiDB-lite"/>
    </source>
</evidence>
<dbReference type="InterPro" id="IPR013968">
    <property type="entry name" value="PKS_KR"/>
</dbReference>
<dbReference type="PROSITE" id="PS52019">
    <property type="entry name" value="PKS_MFAS_DH"/>
    <property type="match status" value="1"/>
</dbReference>
<keyword evidence="1" id="KW-0596">Phosphopantetheine</keyword>
<dbReference type="Pfam" id="PF02801">
    <property type="entry name" value="Ketoacyl-synt_C"/>
    <property type="match status" value="1"/>
</dbReference>
<dbReference type="Pfam" id="PF08240">
    <property type="entry name" value="ADH_N"/>
    <property type="match status" value="1"/>
</dbReference>
<dbReference type="SUPFAM" id="SSF51735">
    <property type="entry name" value="NAD(P)-binding Rossmann-fold domains"/>
    <property type="match status" value="3"/>
</dbReference>
<dbReference type="CDD" id="cd05195">
    <property type="entry name" value="enoyl_red"/>
    <property type="match status" value="1"/>
</dbReference>
<dbReference type="PROSITE" id="PS00012">
    <property type="entry name" value="PHOSPHOPANTETHEINE"/>
    <property type="match status" value="1"/>
</dbReference>
<dbReference type="CDD" id="cd00833">
    <property type="entry name" value="PKS"/>
    <property type="match status" value="1"/>
</dbReference>
<dbReference type="InterPro" id="IPR049552">
    <property type="entry name" value="PKS_DH_N"/>
</dbReference>
<dbReference type="Gene3D" id="3.10.129.110">
    <property type="entry name" value="Polyketide synthase dehydratase"/>
    <property type="match status" value="1"/>
</dbReference>
<feature type="domain" description="PKS/mFAS DH" evidence="10">
    <location>
        <begin position="937"/>
        <end position="1251"/>
    </location>
</feature>
<dbReference type="InterPro" id="IPR014031">
    <property type="entry name" value="Ketoacyl_synth_C"/>
</dbReference>
<dbReference type="Pfam" id="PF14765">
    <property type="entry name" value="PS-DH"/>
    <property type="match status" value="1"/>
</dbReference>
<keyword evidence="2" id="KW-0597">Phosphoprotein</keyword>
<dbReference type="Proteomes" id="UP001303889">
    <property type="component" value="Unassembled WGS sequence"/>
</dbReference>
<dbReference type="Gene3D" id="3.40.47.10">
    <property type="match status" value="1"/>
</dbReference>
<dbReference type="Gene3D" id="1.10.1200.10">
    <property type="entry name" value="ACP-like"/>
    <property type="match status" value="1"/>
</dbReference>
<feature type="region of interest" description="N-terminal hotdog fold" evidence="6">
    <location>
        <begin position="937"/>
        <end position="1080"/>
    </location>
</feature>
<dbReference type="Gene3D" id="3.40.366.10">
    <property type="entry name" value="Malonyl-Coenzyme A Acyl Carrier Protein, domain 2"/>
    <property type="match status" value="1"/>
</dbReference>
<name>A0AAN6RV05_9PEZI</name>
<reference evidence="11" key="1">
    <citation type="journal article" date="2023" name="Mol. Phylogenet. Evol.">
        <title>Genome-scale phylogeny and comparative genomics of the fungal order Sordariales.</title>
        <authorList>
            <person name="Hensen N."/>
            <person name="Bonometti L."/>
            <person name="Westerberg I."/>
            <person name="Brannstrom I.O."/>
            <person name="Guillou S."/>
            <person name="Cros-Aarteil S."/>
            <person name="Calhoun S."/>
            <person name="Haridas S."/>
            <person name="Kuo A."/>
            <person name="Mondo S."/>
            <person name="Pangilinan J."/>
            <person name="Riley R."/>
            <person name="LaButti K."/>
            <person name="Andreopoulos B."/>
            <person name="Lipzen A."/>
            <person name="Chen C."/>
            <person name="Yan M."/>
            <person name="Daum C."/>
            <person name="Ng V."/>
            <person name="Clum A."/>
            <person name="Steindorff A."/>
            <person name="Ohm R.A."/>
            <person name="Martin F."/>
            <person name="Silar P."/>
            <person name="Natvig D.O."/>
            <person name="Lalanne C."/>
            <person name="Gautier V."/>
            <person name="Ament-Velasquez S.L."/>
            <person name="Kruys A."/>
            <person name="Hutchinson M.I."/>
            <person name="Powell A.J."/>
            <person name="Barry K."/>
            <person name="Miller A.N."/>
            <person name="Grigoriev I.V."/>
            <person name="Debuchy R."/>
            <person name="Gladieux P."/>
            <person name="Hiltunen Thoren M."/>
            <person name="Johannesson H."/>
        </authorList>
    </citation>
    <scope>NUCLEOTIDE SEQUENCE</scope>
    <source>
        <strain evidence="11">CBS 103.79</strain>
    </source>
</reference>
<evidence type="ECO:0000256" key="6">
    <source>
        <dbReference type="PROSITE-ProRule" id="PRU01363"/>
    </source>
</evidence>
<keyword evidence="4" id="KW-0560">Oxidoreductase</keyword>
<dbReference type="SUPFAM" id="SSF50129">
    <property type="entry name" value="GroES-like"/>
    <property type="match status" value="1"/>
</dbReference>
<dbReference type="PROSITE" id="PS52004">
    <property type="entry name" value="KS3_2"/>
    <property type="match status" value="1"/>
</dbReference>
<dbReference type="PROSITE" id="PS50075">
    <property type="entry name" value="CARRIER"/>
    <property type="match status" value="1"/>
</dbReference>
<evidence type="ECO:0000256" key="3">
    <source>
        <dbReference type="ARBA" id="ARBA00022679"/>
    </source>
</evidence>
<dbReference type="InterPro" id="IPR011032">
    <property type="entry name" value="GroES-like_sf"/>
</dbReference>
<dbReference type="InterPro" id="IPR049551">
    <property type="entry name" value="PKS_DH_C"/>
</dbReference>
<evidence type="ECO:0000256" key="4">
    <source>
        <dbReference type="ARBA" id="ARBA00023002"/>
    </source>
</evidence>
<dbReference type="InterPro" id="IPR050091">
    <property type="entry name" value="PKS_NRPS_Biosynth_Enz"/>
</dbReference>
<dbReference type="InterPro" id="IPR020843">
    <property type="entry name" value="ER"/>
</dbReference>
<dbReference type="InterPro" id="IPR049900">
    <property type="entry name" value="PKS_mFAS_DH"/>
</dbReference>
<dbReference type="SMART" id="SM00822">
    <property type="entry name" value="PKS_KR"/>
    <property type="match status" value="1"/>
</dbReference>
<dbReference type="InterPro" id="IPR014030">
    <property type="entry name" value="Ketoacyl_synth_N"/>
</dbReference>
<dbReference type="Pfam" id="PF00550">
    <property type="entry name" value="PP-binding"/>
    <property type="match status" value="1"/>
</dbReference>
<dbReference type="SUPFAM" id="SSF55048">
    <property type="entry name" value="Probable ACP-binding domain of malonyl-CoA ACP transacylase"/>
    <property type="match status" value="1"/>
</dbReference>
<gene>
    <name evidence="11" type="ORF">C8A05DRAFT_14500</name>
</gene>
<feature type="active site" description="Proton donor; for dehydratase activity" evidence="6">
    <location>
        <position position="1157"/>
    </location>
</feature>
<dbReference type="GO" id="GO:0006633">
    <property type="term" value="P:fatty acid biosynthetic process"/>
    <property type="evidence" value="ECO:0007669"/>
    <property type="project" value="TreeGrafter"/>
</dbReference>
<dbReference type="InterPro" id="IPR020806">
    <property type="entry name" value="PKS_PP-bd"/>
</dbReference>
<evidence type="ECO:0000259" key="9">
    <source>
        <dbReference type="PROSITE" id="PS52004"/>
    </source>
</evidence>
<evidence type="ECO:0000259" key="8">
    <source>
        <dbReference type="PROSITE" id="PS50075"/>
    </source>
</evidence>
<evidence type="ECO:0000256" key="5">
    <source>
        <dbReference type="ARBA" id="ARBA00023268"/>
    </source>
</evidence>
<dbReference type="InterPro" id="IPR036736">
    <property type="entry name" value="ACP-like_sf"/>
</dbReference>
<comment type="caution">
    <text evidence="11">The sequence shown here is derived from an EMBL/GenBank/DDBJ whole genome shotgun (WGS) entry which is preliminary data.</text>
</comment>
<feature type="region of interest" description="Disordered" evidence="7">
    <location>
        <begin position="1411"/>
        <end position="1471"/>
    </location>
</feature>
<dbReference type="FunFam" id="3.40.50.720:FF:000209">
    <property type="entry name" value="Polyketide synthase Pks12"/>
    <property type="match status" value="1"/>
</dbReference>
<dbReference type="InterPro" id="IPR057326">
    <property type="entry name" value="KR_dom"/>
</dbReference>
<dbReference type="InterPro" id="IPR042104">
    <property type="entry name" value="PKS_dehydratase_sf"/>
</dbReference>
<dbReference type="SMART" id="SM00826">
    <property type="entry name" value="PKS_DH"/>
    <property type="match status" value="1"/>
</dbReference>
<dbReference type="InterPro" id="IPR020807">
    <property type="entry name" value="PKS_DH"/>
</dbReference>
<feature type="domain" description="Ketosynthase family 3 (KS3)" evidence="9">
    <location>
        <begin position="11"/>
        <end position="438"/>
    </location>
</feature>
<dbReference type="GO" id="GO:0016491">
    <property type="term" value="F:oxidoreductase activity"/>
    <property type="evidence" value="ECO:0007669"/>
    <property type="project" value="UniProtKB-KW"/>
</dbReference>
<dbReference type="PROSITE" id="PS01162">
    <property type="entry name" value="QOR_ZETA_CRYSTAL"/>
    <property type="match status" value="1"/>
</dbReference>
<dbReference type="SMART" id="SM00827">
    <property type="entry name" value="PKS_AT"/>
    <property type="match status" value="1"/>
</dbReference>
<dbReference type="SMART" id="SM00823">
    <property type="entry name" value="PKS_PP"/>
    <property type="match status" value="1"/>
</dbReference>
<dbReference type="InterPro" id="IPR016039">
    <property type="entry name" value="Thiolase-like"/>
</dbReference>
<dbReference type="InterPro" id="IPR006162">
    <property type="entry name" value="Ppantetheine_attach_site"/>
</dbReference>
<keyword evidence="3" id="KW-0808">Transferase</keyword>
<reference evidence="11" key="2">
    <citation type="submission" date="2023-05" db="EMBL/GenBank/DDBJ databases">
        <authorList>
            <consortium name="Lawrence Berkeley National Laboratory"/>
            <person name="Steindorff A."/>
            <person name="Hensen N."/>
            <person name="Bonometti L."/>
            <person name="Westerberg I."/>
            <person name="Brannstrom I.O."/>
            <person name="Guillou S."/>
            <person name="Cros-Aarteil S."/>
            <person name="Calhoun S."/>
            <person name="Haridas S."/>
            <person name="Kuo A."/>
            <person name="Mondo S."/>
            <person name="Pangilinan J."/>
            <person name="Riley R."/>
            <person name="Labutti K."/>
            <person name="Andreopoulos B."/>
            <person name="Lipzen A."/>
            <person name="Chen C."/>
            <person name="Yanf M."/>
            <person name="Daum C."/>
            <person name="Ng V."/>
            <person name="Clum A."/>
            <person name="Ohm R."/>
            <person name="Martin F."/>
            <person name="Silar P."/>
            <person name="Natvig D."/>
            <person name="Lalanne C."/>
            <person name="Gautier V."/>
            <person name="Ament-Velasquez S.L."/>
            <person name="Kruys A."/>
            <person name="Hutchinson M.I."/>
            <person name="Powell A.J."/>
            <person name="Barry K."/>
            <person name="Miller A.N."/>
            <person name="Grigoriev I.V."/>
            <person name="Debuchy R."/>
            <person name="Gladieux P."/>
            <person name="Thoren M.H."/>
            <person name="Johannesson H."/>
        </authorList>
    </citation>
    <scope>NUCLEOTIDE SEQUENCE</scope>
    <source>
        <strain evidence="11">CBS 103.79</strain>
    </source>
</reference>
<feature type="region of interest" description="Disordered" evidence="7">
    <location>
        <begin position="321"/>
        <end position="345"/>
    </location>
</feature>
<dbReference type="InterPro" id="IPR036291">
    <property type="entry name" value="NAD(P)-bd_dom_sf"/>
</dbReference>
<dbReference type="Gene3D" id="3.30.70.3290">
    <property type="match status" value="1"/>
</dbReference>
<evidence type="ECO:0000256" key="2">
    <source>
        <dbReference type="ARBA" id="ARBA00022553"/>
    </source>
</evidence>
<organism evidence="11 12">
    <name type="scientific">Staphylotrichum tortipilum</name>
    <dbReference type="NCBI Taxonomy" id="2831512"/>
    <lineage>
        <taxon>Eukaryota</taxon>
        <taxon>Fungi</taxon>
        <taxon>Dikarya</taxon>
        <taxon>Ascomycota</taxon>
        <taxon>Pezizomycotina</taxon>
        <taxon>Sordariomycetes</taxon>
        <taxon>Sordariomycetidae</taxon>
        <taxon>Sordariales</taxon>
        <taxon>Chaetomiaceae</taxon>
        <taxon>Staphylotrichum</taxon>
    </lineage>
</organism>
<dbReference type="SUPFAM" id="SSF47336">
    <property type="entry name" value="ACP-like"/>
    <property type="match status" value="1"/>
</dbReference>
<evidence type="ECO:0000313" key="12">
    <source>
        <dbReference type="Proteomes" id="UP001303889"/>
    </source>
</evidence>
<proteinExistence type="predicted"/>
<dbReference type="GO" id="GO:1901336">
    <property type="term" value="P:lactone biosynthetic process"/>
    <property type="evidence" value="ECO:0007669"/>
    <property type="project" value="UniProtKB-ARBA"/>
</dbReference>
<dbReference type="InterPro" id="IPR001227">
    <property type="entry name" value="Ac_transferase_dom_sf"/>
</dbReference>
<dbReference type="Pfam" id="PF08659">
    <property type="entry name" value="KR"/>
    <property type="match status" value="1"/>
</dbReference>
<dbReference type="Pfam" id="PF00698">
    <property type="entry name" value="Acyl_transf_1"/>
    <property type="match status" value="1"/>
</dbReference>